<evidence type="ECO:0000256" key="6">
    <source>
        <dbReference type="ARBA" id="ARBA00023136"/>
    </source>
</evidence>
<evidence type="ECO:0000256" key="1">
    <source>
        <dbReference type="ARBA" id="ARBA00004162"/>
    </source>
</evidence>
<accession>A0AA86VTJ1</accession>
<evidence type="ECO:0000256" key="7">
    <source>
        <dbReference type="ARBA" id="ARBA00024340"/>
    </source>
</evidence>
<keyword evidence="5" id="KW-1133">Transmembrane helix</keyword>
<dbReference type="EMBL" id="OY731404">
    <property type="protein sequence ID" value="CAJ1967961.1"/>
    <property type="molecule type" value="Genomic_DNA"/>
</dbReference>
<evidence type="ECO:0000313" key="8">
    <source>
        <dbReference type="EMBL" id="CAJ1967961.1"/>
    </source>
</evidence>
<dbReference type="Gramene" id="rna-AYBTSS11_LOCUS21461">
    <property type="protein sequence ID" value="CAJ1967961.1"/>
    <property type="gene ID" value="gene-AYBTSS11_LOCUS21461"/>
</dbReference>
<keyword evidence="6" id="KW-0472">Membrane</keyword>
<name>A0AA86VTJ1_9FABA</name>
<keyword evidence="9" id="KW-1185">Reference proteome</keyword>
<sequence length="117" mass="13797">MVITFFNHQTIASYNLHLSTKTSSFFLLIHVTTNPLWQNQHYLRLLFTQSHRIILKEAPLREMKNKVTNCCIGHLFDPFKSFAQRCSKLVNEQRARFYIFRKCVAMLVCWQDSGGDL</sequence>
<evidence type="ECO:0000256" key="5">
    <source>
        <dbReference type="ARBA" id="ARBA00022989"/>
    </source>
</evidence>
<dbReference type="GO" id="GO:0008285">
    <property type="term" value="P:negative regulation of cell population proliferation"/>
    <property type="evidence" value="ECO:0007669"/>
    <property type="project" value="InterPro"/>
</dbReference>
<reference evidence="8" key="1">
    <citation type="submission" date="2023-10" db="EMBL/GenBank/DDBJ databases">
        <authorList>
            <person name="Domelevo Entfellner J.-B."/>
        </authorList>
    </citation>
    <scope>NUCLEOTIDE SEQUENCE</scope>
</reference>
<dbReference type="AlphaFoldDB" id="A0AA86VTJ1"/>
<dbReference type="InterPro" id="IPR051525">
    <property type="entry name" value="DVL_RTFL_regulatory"/>
</dbReference>
<keyword evidence="2" id="KW-0217">Developmental protein</keyword>
<dbReference type="GO" id="GO:0048367">
    <property type="term" value="P:shoot system development"/>
    <property type="evidence" value="ECO:0007669"/>
    <property type="project" value="UniProtKB-ARBA"/>
</dbReference>
<keyword evidence="3" id="KW-1003">Cell membrane</keyword>
<proteinExistence type="inferred from homology"/>
<dbReference type="InterPro" id="IPR012552">
    <property type="entry name" value="DVL"/>
</dbReference>
<organism evidence="8 9">
    <name type="scientific">Sphenostylis stenocarpa</name>
    <dbReference type="NCBI Taxonomy" id="92480"/>
    <lineage>
        <taxon>Eukaryota</taxon>
        <taxon>Viridiplantae</taxon>
        <taxon>Streptophyta</taxon>
        <taxon>Embryophyta</taxon>
        <taxon>Tracheophyta</taxon>
        <taxon>Spermatophyta</taxon>
        <taxon>Magnoliopsida</taxon>
        <taxon>eudicotyledons</taxon>
        <taxon>Gunneridae</taxon>
        <taxon>Pentapetalae</taxon>
        <taxon>rosids</taxon>
        <taxon>fabids</taxon>
        <taxon>Fabales</taxon>
        <taxon>Fabaceae</taxon>
        <taxon>Papilionoideae</taxon>
        <taxon>50 kb inversion clade</taxon>
        <taxon>NPAAA clade</taxon>
        <taxon>indigoferoid/millettioid clade</taxon>
        <taxon>Phaseoleae</taxon>
        <taxon>Sphenostylis</taxon>
    </lineage>
</organism>
<dbReference type="PANTHER" id="PTHR33102">
    <property type="entry name" value="DVL19-RELATED-RELATED"/>
    <property type="match status" value="1"/>
</dbReference>
<protein>
    <submittedName>
        <fullName evidence="8">Uncharacterized protein</fullName>
    </submittedName>
</protein>
<comment type="similarity">
    <text evidence="7">Belongs to the DVL/RTFL small polypeptides family.</text>
</comment>
<dbReference type="GO" id="GO:0005886">
    <property type="term" value="C:plasma membrane"/>
    <property type="evidence" value="ECO:0007669"/>
    <property type="project" value="UniProtKB-SubCell"/>
</dbReference>
<keyword evidence="4" id="KW-0812">Transmembrane</keyword>
<evidence type="ECO:0000313" key="9">
    <source>
        <dbReference type="Proteomes" id="UP001189624"/>
    </source>
</evidence>
<dbReference type="Proteomes" id="UP001189624">
    <property type="component" value="Chromosome 7"/>
</dbReference>
<evidence type="ECO:0000256" key="4">
    <source>
        <dbReference type="ARBA" id="ARBA00022692"/>
    </source>
</evidence>
<evidence type="ECO:0000256" key="3">
    <source>
        <dbReference type="ARBA" id="ARBA00022475"/>
    </source>
</evidence>
<dbReference type="Pfam" id="PF08137">
    <property type="entry name" value="DVL"/>
    <property type="match status" value="1"/>
</dbReference>
<gene>
    <name evidence="8" type="ORF">AYBTSS11_LOCUS21461</name>
</gene>
<evidence type="ECO:0000256" key="2">
    <source>
        <dbReference type="ARBA" id="ARBA00022473"/>
    </source>
</evidence>
<comment type="subcellular location">
    <subcellularLocation>
        <location evidence="1">Cell membrane</location>
        <topology evidence="1">Single-pass membrane protein</topology>
    </subcellularLocation>
</comment>